<dbReference type="InterPro" id="IPR039024">
    <property type="entry name" value="RTC4"/>
</dbReference>
<dbReference type="Proteomes" id="UP000037035">
    <property type="component" value="Unassembled WGS sequence"/>
</dbReference>
<dbReference type="PANTHER" id="PTHR41391">
    <property type="entry name" value="RESTRICTION OF TELOMERE CAPPING PROTEIN 4"/>
    <property type="match status" value="1"/>
</dbReference>
<dbReference type="EMBL" id="LAVV01011069">
    <property type="protein sequence ID" value="KNZ48228.1"/>
    <property type="molecule type" value="Genomic_DNA"/>
</dbReference>
<proteinExistence type="predicted"/>
<keyword evidence="2" id="KW-1185">Reference proteome</keyword>
<dbReference type="OrthoDB" id="128308at2759"/>
<accession>A0A0L6UI86</accession>
<comment type="caution">
    <text evidence="1">The sequence shown here is derived from an EMBL/GenBank/DDBJ whole genome shotgun (WGS) entry which is preliminary data.</text>
</comment>
<organism evidence="1 2">
    <name type="scientific">Puccinia sorghi</name>
    <dbReference type="NCBI Taxonomy" id="27349"/>
    <lineage>
        <taxon>Eukaryota</taxon>
        <taxon>Fungi</taxon>
        <taxon>Dikarya</taxon>
        <taxon>Basidiomycota</taxon>
        <taxon>Pucciniomycotina</taxon>
        <taxon>Pucciniomycetes</taxon>
        <taxon>Pucciniales</taxon>
        <taxon>Pucciniaceae</taxon>
        <taxon>Puccinia</taxon>
    </lineage>
</organism>
<dbReference type="VEuPathDB" id="FungiDB:VP01_5815g2"/>
<evidence type="ECO:0000313" key="1">
    <source>
        <dbReference type="EMBL" id="KNZ48228.1"/>
    </source>
</evidence>
<gene>
    <name evidence="1" type="ORF">VP01_5815g2</name>
</gene>
<reference evidence="1 2" key="1">
    <citation type="submission" date="2015-08" db="EMBL/GenBank/DDBJ databases">
        <title>Next Generation Sequencing and Analysis of the Genome of Puccinia sorghi L Schw, the Causal Agent of Maize Common Rust.</title>
        <authorList>
            <person name="Rochi L."/>
            <person name="Burguener G."/>
            <person name="Darino M."/>
            <person name="Turjanski A."/>
            <person name="Kreff E."/>
            <person name="Dieguez M.J."/>
            <person name="Sacco F."/>
        </authorList>
    </citation>
    <scope>NUCLEOTIDE SEQUENCE [LARGE SCALE GENOMIC DNA]</scope>
    <source>
        <strain evidence="1 2">RO10H11247</strain>
    </source>
</reference>
<name>A0A0L6UI86_9BASI</name>
<evidence type="ECO:0000313" key="2">
    <source>
        <dbReference type="Proteomes" id="UP000037035"/>
    </source>
</evidence>
<protein>
    <submittedName>
        <fullName evidence="1">Uncharacterized protein</fullName>
    </submittedName>
</protein>
<dbReference type="AlphaFoldDB" id="A0A0L6UI86"/>
<dbReference type="PANTHER" id="PTHR41391:SF1">
    <property type="entry name" value="RESTRICTION OF TELOMERE CAPPING PROTEIN 4"/>
    <property type="match status" value="1"/>
</dbReference>
<sequence>MIKYAGDLEAHRLEFQSPNLEECIHPAFRKMCSFCDETFPLHPLEQLKRMDQAVKANPLVRCRWEPKNPSALQFPVSKHPFALTTDYCQLHHSEMSIIPQGLELGWPSQIDLDLLRFYGIKGYDVIYKTLLDMFLSPSAIDNTSFLGQPLAPDYLIRKVFIPETALCLIAEALKPCFWGCNVFR</sequence>